<keyword evidence="2" id="KW-0472">Membrane</keyword>
<organism evidence="4">
    <name type="scientific">Pseudo-nitzschia australis</name>
    <dbReference type="NCBI Taxonomy" id="44445"/>
    <lineage>
        <taxon>Eukaryota</taxon>
        <taxon>Sar</taxon>
        <taxon>Stramenopiles</taxon>
        <taxon>Ochrophyta</taxon>
        <taxon>Bacillariophyta</taxon>
        <taxon>Bacillariophyceae</taxon>
        <taxon>Bacillariophycidae</taxon>
        <taxon>Bacillariales</taxon>
        <taxon>Bacillariaceae</taxon>
        <taxon>Pseudo-nitzschia</taxon>
    </lineage>
</organism>
<keyword evidence="2" id="KW-0812">Transmembrane</keyword>
<dbReference type="InterPro" id="IPR001054">
    <property type="entry name" value="A/G_cyclase"/>
</dbReference>
<feature type="transmembrane region" description="Helical" evidence="2">
    <location>
        <begin position="301"/>
        <end position="319"/>
    </location>
</feature>
<feature type="region of interest" description="Disordered" evidence="1">
    <location>
        <begin position="809"/>
        <end position="850"/>
    </location>
</feature>
<proteinExistence type="predicted"/>
<dbReference type="Pfam" id="PF00211">
    <property type="entry name" value="Guanylate_cyc"/>
    <property type="match status" value="1"/>
</dbReference>
<dbReference type="GO" id="GO:0009190">
    <property type="term" value="P:cyclic nucleotide biosynthetic process"/>
    <property type="evidence" value="ECO:0007669"/>
    <property type="project" value="InterPro"/>
</dbReference>
<evidence type="ECO:0000256" key="2">
    <source>
        <dbReference type="SAM" id="Phobius"/>
    </source>
</evidence>
<dbReference type="PANTHER" id="PTHR43336:SF3">
    <property type="entry name" value="GUANYLATE CYCLASE DOMAIN-CONTAINING PROTEIN"/>
    <property type="match status" value="1"/>
</dbReference>
<feature type="compositionally biased region" description="Basic residues" evidence="1">
    <location>
        <begin position="141"/>
        <end position="150"/>
    </location>
</feature>
<dbReference type="Gene3D" id="3.30.70.1230">
    <property type="entry name" value="Nucleotide cyclase"/>
    <property type="match status" value="1"/>
</dbReference>
<evidence type="ECO:0000313" key="4">
    <source>
        <dbReference type="EMBL" id="CAE0707935.1"/>
    </source>
</evidence>
<accession>A0A7S4A991</accession>
<feature type="domain" description="Guanylate cyclase" evidence="3">
    <location>
        <begin position="549"/>
        <end position="706"/>
    </location>
</feature>
<feature type="region of interest" description="Disordered" evidence="1">
    <location>
        <begin position="205"/>
        <end position="240"/>
    </location>
</feature>
<evidence type="ECO:0000259" key="3">
    <source>
        <dbReference type="PROSITE" id="PS50125"/>
    </source>
</evidence>
<feature type="region of interest" description="Disordered" evidence="1">
    <location>
        <begin position="132"/>
        <end position="152"/>
    </location>
</feature>
<reference evidence="4" key="1">
    <citation type="submission" date="2021-01" db="EMBL/GenBank/DDBJ databases">
        <authorList>
            <person name="Corre E."/>
            <person name="Pelletier E."/>
            <person name="Niang G."/>
            <person name="Scheremetjew M."/>
            <person name="Finn R."/>
            <person name="Kale V."/>
            <person name="Holt S."/>
            <person name="Cochrane G."/>
            <person name="Meng A."/>
            <person name="Brown T."/>
            <person name="Cohen L."/>
        </authorList>
    </citation>
    <scope>NUCLEOTIDE SEQUENCE</scope>
    <source>
        <strain evidence="4">10249 10 AB</strain>
    </source>
</reference>
<dbReference type="PANTHER" id="PTHR43336">
    <property type="entry name" value="OXYGEN SENSOR HISTIDINE KINASE RESPONSE REGULATOR DEVS/DOSS"/>
    <property type="match status" value="1"/>
</dbReference>
<protein>
    <recommendedName>
        <fullName evidence="3">Guanylate cyclase domain-containing protein</fullName>
    </recommendedName>
</protein>
<evidence type="ECO:0000256" key="1">
    <source>
        <dbReference type="SAM" id="MobiDB-lite"/>
    </source>
</evidence>
<gene>
    <name evidence="4" type="ORF">PAUS00366_LOCUS655</name>
</gene>
<dbReference type="EMBL" id="HBIX01000854">
    <property type="protein sequence ID" value="CAE0707935.1"/>
    <property type="molecule type" value="Transcribed_RNA"/>
</dbReference>
<dbReference type="SUPFAM" id="SSF55073">
    <property type="entry name" value="Nucleotide cyclase"/>
    <property type="match status" value="1"/>
</dbReference>
<keyword evidence="2" id="KW-1133">Transmembrane helix</keyword>
<dbReference type="AlphaFoldDB" id="A0A7S4A991"/>
<feature type="transmembrane region" description="Helical" evidence="2">
    <location>
        <begin position="416"/>
        <end position="435"/>
    </location>
</feature>
<dbReference type="GO" id="GO:0035556">
    <property type="term" value="P:intracellular signal transduction"/>
    <property type="evidence" value="ECO:0007669"/>
    <property type="project" value="InterPro"/>
</dbReference>
<sequence>MTILYDLSIINESRFAMGEHFITVIDGIPSDGTFTTDRFSRLALNTLEANVIVLILRTFRCARFVQSRSAVAVSNKIHWYGKYKLLKWLNPCFYYNLWQIIKRREQPHTHPHTPPQDLGSVATDVLAAARAEAEGDARGGGRQRKQRRRGPGSIWEKMKSTLLLGVESDEKLAEKHEAAIKIQRAWRNRVRCEFDDDDHWIDPTTSSGADFSSNNNNSNNKLSTAFSNRPDGGNLPDQEKTFRKKLPTSLGSYIESNNFSAKSSGFITATPKSRFESEVGKGRHGESQVGSDMRELTGKRVTVGTLLILLCTVLCTYTTHSNSQMKTMVVLHSQTKTLAYKKPSLEAAVTSSVPTLYMYRAADGLDVSFPNLKYHNSTELMKRNIIKITVTDSPTVDGNGTSIGWFDGSHSVKQEAIVDIVATLFIILFWVAGVISFSGPVMLLVITPVEQMVHLLGMLTVDLLGYQSTARYKKFLRDDDELSKNTIWSKEVLKGMETSFLKSTILRIGSLMKIGFGSAGVQIIQNNLKKGHSKNMLVLNSQGTTVSCIFLFSDIRQFTDATEQLQEEVFVFTNRIAAVVHSICNSYGGAANKNIGDAFLLSWSLDEKCDNGGDRPLKAKSNQADKALLSVIKICMALTYDNFFLEPLSDAARGRLKTKLKDRTGSVVQMGFGLHAGKAVQGAIGSQRKIDATYVAESVERAEFLESSTKKYGLKVMMSGKFHQLLHSRTQYRCRKIDRILLLNNDDEYYEESDRQGEFMDLFTFDMDVDAMQRANLTRNNFYNNMKNGENDNLLNAAGSFMEAKTKMQAMRNRRKGYSARSSLSGPRDLFGGNSDQKIKQNDSNHLQPHHIQPSLESFQNNANGNSNNIVEETPELVLPTGPALYSQNVWLSPDMRKIRDKYIQSFFFFQKYKLGLDAFYNKEWDDAKKCFQDILEHFDDGPSIYFLGQIEQNNGVPPKGFKGYGIAD</sequence>
<name>A0A7S4A991_9STRA</name>
<dbReference type="CDD" id="cd07302">
    <property type="entry name" value="CHD"/>
    <property type="match status" value="1"/>
</dbReference>
<dbReference type="InterPro" id="IPR029787">
    <property type="entry name" value="Nucleotide_cyclase"/>
</dbReference>
<dbReference type="CDD" id="cd23767">
    <property type="entry name" value="IQCD"/>
    <property type="match status" value="1"/>
</dbReference>
<dbReference type="PROSITE" id="PS50125">
    <property type="entry name" value="GUANYLATE_CYCLASE_2"/>
    <property type="match status" value="1"/>
</dbReference>